<gene>
    <name evidence="1" type="ORF">OGZ51_07365</name>
</gene>
<protein>
    <submittedName>
        <fullName evidence="1">DUF4145 domain-containing protein</fullName>
    </submittedName>
</protein>
<sequence>MHFKTIRASNSNYTIEIPDTCPHCGKNMESEQINDVYDRVAKTVALIFRCSINDCHKYFILEYSVNKTTVDTIASFGQLIQYSYNGFQEPAISENIKNLSPVFSETFVEASIAEAKKLTNISGIAYRKAFEFLVKDFASYQNQEKIEEIRTNSLNNVIDMFYKDMPMIKDLLHITRRIGNDETHYYREFTDIDIKDLKKLIYNFSLYINMILDIKEFSQKTN</sequence>
<reference evidence="1" key="2">
    <citation type="journal article" date="2023" name="Food Microbiol.">
        <title>Evaluation of the fermentation potential of lactic acid bacteria isolated from herbs, fruits and vegetables as starter cultures in nut-based milk alternatives.</title>
        <authorList>
            <person name="Huang W."/>
            <person name="Dong A."/>
            <person name="Pham H.T."/>
            <person name="Zhou C."/>
            <person name="Huo Z."/>
            <person name="Watjen A.P."/>
            <person name="Prakash S."/>
            <person name="Bang-Berthelsen C.H."/>
            <person name="Turner M.S."/>
        </authorList>
    </citation>
    <scope>NUCLEOTIDE SEQUENCE</scope>
    <source>
        <strain evidence="1">3</strain>
    </source>
</reference>
<comment type="caution">
    <text evidence="1">The sequence shown here is derived from an EMBL/GenBank/DDBJ whole genome shotgun (WGS) entry which is preliminary data.</text>
</comment>
<organism evidence="1 2">
    <name type="scientific">Lactococcus lactis</name>
    <dbReference type="NCBI Taxonomy" id="1358"/>
    <lineage>
        <taxon>Bacteria</taxon>
        <taxon>Bacillati</taxon>
        <taxon>Bacillota</taxon>
        <taxon>Bacilli</taxon>
        <taxon>Lactobacillales</taxon>
        <taxon>Streptococcaceae</taxon>
        <taxon>Lactococcus</taxon>
    </lineage>
</organism>
<dbReference type="RefSeq" id="WP_278229005.1">
    <property type="nucleotide sequence ID" value="NZ_JAOWLY010000006.1"/>
</dbReference>
<proteinExistence type="predicted"/>
<evidence type="ECO:0000313" key="2">
    <source>
        <dbReference type="Proteomes" id="UP001152614"/>
    </source>
</evidence>
<reference evidence="1" key="1">
    <citation type="submission" date="2022-10" db="EMBL/GenBank/DDBJ databases">
        <authorList>
            <person name="Turner M.S."/>
            <person name="Huang W."/>
        </authorList>
    </citation>
    <scope>NUCLEOTIDE SEQUENCE</scope>
    <source>
        <strain evidence="1">3</strain>
    </source>
</reference>
<dbReference type="AlphaFoldDB" id="A0A9X4S4F1"/>
<name>A0A9X4S4F1_9LACT</name>
<dbReference type="Proteomes" id="UP001152614">
    <property type="component" value="Unassembled WGS sequence"/>
</dbReference>
<accession>A0A9X4S4F1</accession>
<evidence type="ECO:0000313" key="1">
    <source>
        <dbReference type="EMBL" id="MDG4983960.1"/>
    </source>
</evidence>
<dbReference type="EMBL" id="JAOWLY010000006">
    <property type="protein sequence ID" value="MDG4983960.1"/>
    <property type="molecule type" value="Genomic_DNA"/>
</dbReference>